<feature type="domain" description="GerMN" evidence="3">
    <location>
        <begin position="285"/>
        <end position="382"/>
    </location>
</feature>
<accession>A0ABS5NU35</accession>
<protein>
    <recommendedName>
        <fullName evidence="3">GerMN domain-containing protein</fullName>
    </recommendedName>
</protein>
<sequence>MRKSEWSDEQIEELLGQLPKIIDERDPQEVYQNISIKLNRRKHKVWIMPTAATAAALLLLVILVPRLFNFQNTEEKSMESADKSSPSAEIAMEKKNITKDKEQNSTNEESAVPFAAKESNDTNKNIGMRSIEFEDQSTAVYEEDIGGREVLTYAIPDDNVEFIVPVSIIVSKEENKTKFKLFEDYMERLTENDWGLYDYYPLMAELKYEEENRILNLDVPANQSYSLSGSAENILSQVLTSTMKSLDIKEINLSTDGNPGINFGYNGEIKKFVPDDDQFGNHAYYFYYPSKAEIKPFIVPYNEKISTIEEAFSSMRKGMGDEKLIPSIPEDIQFDTVKDPAENKLTIRFKKGTTINDDASTLHTIEAILLTAKEFNYDEVKLENAQIDKIGRFDLEHEIKVPVAANKRMIGQ</sequence>
<keyword evidence="5" id="KW-1185">Reference proteome</keyword>
<feature type="region of interest" description="Disordered" evidence="1">
    <location>
        <begin position="96"/>
        <end position="121"/>
    </location>
</feature>
<dbReference type="InterPro" id="IPR019606">
    <property type="entry name" value="GerMN"/>
</dbReference>
<dbReference type="RefSeq" id="WP_213102537.1">
    <property type="nucleotide sequence ID" value="NZ_JAGYPM010000003.1"/>
</dbReference>
<evidence type="ECO:0000313" key="5">
    <source>
        <dbReference type="Proteomes" id="UP000681027"/>
    </source>
</evidence>
<evidence type="ECO:0000259" key="3">
    <source>
        <dbReference type="Pfam" id="PF10646"/>
    </source>
</evidence>
<organism evidence="4 5">
    <name type="scientific">Cytobacillus citreus</name>
    <dbReference type="NCBI Taxonomy" id="2833586"/>
    <lineage>
        <taxon>Bacteria</taxon>
        <taxon>Bacillati</taxon>
        <taxon>Bacillota</taxon>
        <taxon>Bacilli</taxon>
        <taxon>Bacillales</taxon>
        <taxon>Bacillaceae</taxon>
        <taxon>Cytobacillus</taxon>
    </lineage>
</organism>
<proteinExistence type="predicted"/>
<dbReference type="EMBL" id="JAGYPM010000003">
    <property type="protein sequence ID" value="MBS4191076.1"/>
    <property type="molecule type" value="Genomic_DNA"/>
</dbReference>
<feature type="transmembrane region" description="Helical" evidence="2">
    <location>
        <begin position="45"/>
        <end position="68"/>
    </location>
</feature>
<keyword evidence="2" id="KW-1133">Transmembrane helix</keyword>
<keyword evidence="2" id="KW-0472">Membrane</keyword>
<evidence type="ECO:0000256" key="2">
    <source>
        <dbReference type="SAM" id="Phobius"/>
    </source>
</evidence>
<comment type="caution">
    <text evidence="4">The sequence shown here is derived from an EMBL/GenBank/DDBJ whole genome shotgun (WGS) entry which is preliminary data.</text>
</comment>
<dbReference type="Proteomes" id="UP000681027">
    <property type="component" value="Unassembled WGS sequence"/>
</dbReference>
<gene>
    <name evidence="4" type="ORF">KHA94_12875</name>
</gene>
<dbReference type="Pfam" id="PF10646">
    <property type="entry name" value="Germane"/>
    <property type="match status" value="1"/>
</dbReference>
<reference evidence="4 5" key="1">
    <citation type="submission" date="2021-05" db="EMBL/GenBank/DDBJ databases">
        <title>Novel Bacillus species.</title>
        <authorList>
            <person name="Liu G."/>
        </authorList>
    </citation>
    <scope>NUCLEOTIDE SEQUENCE [LARGE SCALE GENOMIC DNA]</scope>
    <source>
        <strain evidence="4 5">FJAT-49705</strain>
    </source>
</reference>
<name>A0ABS5NU35_9BACI</name>
<keyword evidence="2" id="KW-0812">Transmembrane</keyword>
<evidence type="ECO:0000313" key="4">
    <source>
        <dbReference type="EMBL" id="MBS4191076.1"/>
    </source>
</evidence>
<evidence type="ECO:0000256" key="1">
    <source>
        <dbReference type="SAM" id="MobiDB-lite"/>
    </source>
</evidence>